<dbReference type="InterPro" id="IPR051910">
    <property type="entry name" value="ComF/GntX_DNA_util-trans"/>
</dbReference>
<dbReference type="EMBL" id="CP058952">
    <property type="protein sequence ID" value="QLI80062.1"/>
    <property type="molecule type" value="Genomic_DNA"/>
</dbReference>
<dbReference type="SUPFAM" id="SSF53271">
    <property type="entry name" value="PRTase-like"/>
    <property type="match status" value="1"/>
</dbReference>
<dbReference type="PANTHER" id="PTHR47505:SF1">
    <property type="entry name" value="DNA UTILIZATION PROTEIN YHGH"/>
    <property type="match status" value="1"/>
</dbReference>
<sequence>MSNLFSHFLNKYLPSQCFLCAGILQTQERQQALCTACQQSLPYWQASQSCPQCGLPGTDGYHCGACLQSPPAFDSTVALYLFQEPIKALIHAGKFGQQWPIFQLLAEQLAQTLAPPRVDYLIPLPLHRARLAERGFNQALEVAQILSSQWHIPLQRNLLQRIRDTEHQARLSARARWKNLRGAFSCNTNCTGKRILVLDDVMTSGASLQVAAKTLKAAGAEQVINLVIARTPARG</sequence>
<dbReference type="RefSeq" id="WP_180307207.1">
    <property type="nucleotide sequence ID" value="NZ_CP058952.1"/>
</dbReference>
<dbReference type="InterPro" id="IPR044005">
    <property type="entry name" value="DZR_2"/>
</dbReference>
<dbReference type="AlphaFoldDB" id="A0A7D5Z398"/>
<evidence type="ECO:0000313" key="5">
    <source>
        <dbReference type="Proteomes" id="UP000510822"/>
    </source>
</evidence>
<organism evidence="4 5">
    <name type="scientific">Chitinibacter fontanus</name>
    <dbReference type="NCBI Taxonomy" id="1737446"/>
    <lineage>
        <taxon>Bacteria</taxon>
        <taxon>Pseudomonadati</taxon>
        <taxon>Pseudomonadota</taxon>
        <taxon>Betaproteobacteria</taxon>
        <taxon>Neisseriales</taxon>
        <taxon>Chitinibacteraceae</taxon>
        <taxon>Chitinibacter</taxon>
    </lineage>
</organism>
<dbReference type="PANTHER" id="PTHR47505">
    <property type="entry name" value="DNA UTILIZATION PROTEIN YHGH"/>
    <property type="match status" value="1"/>
</dbReference>
<comment type="similarity">
    <text evidence="1">Belongs to the ComF/GntX family.</text>
</comment>
<dbReference type="InterPro" id="IPR000836">
    <property type="entry name" value="PRTase_dom"/>
</dbReference>
<dbReference type="InterPro" id="IPR029057">
    <property type="entry name" value="PRTase-like"/>
</dbReference>
<name>A0A7D5Z398_9NEIS</name>
<dbReference type="Gene3D" id="3.40.50.2020">
    <property type="match status" value="1"/>
</dbReference>
<dbReference type="Pfam" id="PF00156">
    <property type="entry name" value="Pribosyltran"/>
    <property type="match status" value="1"/>
</dbReference>
<dbReference type="CDD" id="cd06223">
    <property type="entry name" value="PRTases_typeI"/>
    <property type="match status" value="1"/>
</dbReference>
<evidence type="ECO:0000259" key="2">
    <source>
        <dbReference type="Pfam" id="PF00156"/>
    </source>
</evidence>
<keyword evidence="5" id="KW-1185">Reference proteome</keyword>
<evidence type="ECO:0000259" key="3">
    <source>
        <dbReference type="Pfam" id="PF18912"/>
    </source>
</evidence>
<reference evidence="4 5" key="1">
    <citation type="journal article" date="2016" name="Int. J. Syst. Evol. Microbiol.">
        <title>Chitinibacter fontanus sp. nov., isolated from a spring.</title>
        <authorList>
            <person name="Sheu S.Y."/>
            <person name="Li Y.S."/>
            <person name="Young C.C."/>
            <person name="Chen W.M."/>
        </authorList>
    </citation>
    <scope>NUCLEOTIDE SEQUENCE [LARGE SCALE GENOMIC DNA]</scope>
    <source>
        <strain evidence="4 5">STM-7</strain>
    </source>
</reference>
<evidence type="ECO:0000256" key="1">
    <source>
        <dbReference type="ARBA" id="ARBA00008007"/>
    </source>
</evidence>
<accession>A0A7D5Z398</accession>
<evidence type="ECO:0000313" key="4">
    <source>
        <dbReference type="EMBL" id="QLI80062.1"/>
    </source>
</evidence>
<dbReference type="Proteomes" id="UP000510822">
    <property type="component" value="Chromosome"/>
</dbReference>
<feature type="domain" description="Double zinc ribbon" evidence="3">
    <location>
        <begin position="10"/>
        <end position="67"/>
    </location>
</feature>
<dbReference type="Pfam" id="PF18912">
    <property type="entry name" value="DZR_2"/>
    <property type="match status" value="1"/>
</dbReference>
<dbReference type="KEGG" id="cfon:HZU75_00080"/>
<gene>
    <name evidence="4" type="ORF">HZU75_00080</name>
</gene>
<protein>
    <submittedName>
        <fullName evidence="4">ComF family protein</fullName>
    </submittedName>
</protein>
<feature type="domain" description="Phosphoribosyltransferase" evidence="2">
    <location>
        <begin position="180"/>
        <end position="233"/>
    </location>
</feature>
<proteinExistence type="inferred from homology"/>